<protein>
    <submittedName>
        <fullName evidence="1">Uncharacterized protein</fullName>
    </submittedName>
</protein>
<sequence>MHGGLIQGAGQTAGRCIRTERSLNRMGVEEDTAAVEDKKSTDIHGVSASSSAMKLKGRRCWLMITRNKIK</sequence>
<evidence type="ECO:0000313" key="2">
    <source>
        <dbReference type="Proteomes" id="UP000309997"/>
    </source>
</evidence>
<proteinExistence type="predicted"/>
<name>A0ACC4AUN7_POPAL</name>
<dbReference type="EMBL" id="RCHU02000016">
    <property type="protein sequence ID" value="KAL3569954.1"/>
    <property type="molecule type" value="Genomic_DNA"/>
</dbReference>
<comment type="caution">
    <text evidence="1">The sequence shown here is derived from an EMBL/GenBank/DDBJ whole genome shotgun (WGS) entry which is preliminary data.</text>
</comment>
<organism evidence="1 2">
    <name type="scientific">Populus alba</name>
    <name type="common">White poplar</name>
    <dbReference type="NCBI Taxonomy" id="43335"/>
    <lineage>
        <taxon>Eukaryota</taxon>
        <taxon>Viridiplantae</taxon>
        <taxon>Streptophyta</taxon>
        <taxon>Embryophyta</taxon>
        <taxon>Tracheophyta</taxon>
        <taxon>Spermatophyta</taxon>
        <taxon>Magnoliopsida</taxon>
        <taxon>eudicotyledons</taxon>
        <taxon>Gunneridae</taxon>
        <taxon>Pentapetalae</taxon>
        <taxon>rosids</taxon>
        <taxon>fabids</taxon>
        <taxon>Malpighiales</taxon>
        <taxon>Salicaceae</taxon>
        <taxon>Saliceae</taxon>
        <taxon>Populus</taxon>
    </lineage>
</organism>
<accession>A0ACC4AUN7</accession>
<gene>
    <name evidence="1" type="ORF">D5086_029844</name>
</gene>
<reference evidence="1 2" key="1">
    <citation type="journal article" date="2024" name="Plant Biotechnol. J.">
        <title>Genome and CRISPR/Cas9 system of a widespread forest tree (Populus alba) in the world.</title>
        <authorList>
            <person name="Liu Y.J."/>
            <person name="Jiang P.F."/>
            <person name="Han X.M."/>
            <person name="Li X.Y."/>
            <person name="Wang H.M."/>
            <person name="Wang Y.J."/>
            <person name="Wang X.X."/>
            <person name="Zeng Q.Y."/>
        </authorList>
    </citation>
    <scope>NUCLEOTIDE SEQUENCE [LARGE SCALE GENOMIC DNA]</scope>
    <source>
        <strain evidence="2">cv. PAL-ZL1</strain>
    </source>
</reference>
<evidence type="ECO:0000313" key="1">
    <source>
        <dbReference type="EMBL" id="KAL3569954.1"/>
    </source>
</evidence>
<keyword evidence="2" id="KW-1185">Reference proteome</keyword>
<dbReference type="Proteomes" id="UP000309997">
    <property type="component" value="Unassembled WGS sequence"/>
</dbReference>